<feature type="compositionally biased region" description="Polar residues" evidence="1">
    <location>
        <begin position="1"/>
        <end position="10"/>
    </location>
</feature>
<feature type="compositionally biased region" description="Low complexity" evidence="1">
    <location>
        <begin position="117"/>
        <end position="133"/>
    </location>
</feature>
<dbReference type="EMBL" id="JAPWDV010000002">
    <property type="protein sequence ID" value="KAJ6221288.1"/>
    <property type="molecule type" value="Genomic_DNA"/>
</dbReference>
<dbReference type="InterPro" id="IPR015943">
    <property type="entry name" value="WD40/YVTN_repeat-like_dom_sf"/>
</dbReference>
<feature type="region of interest" description="Disordered" evidence="1">
    <location>
        <begin position="88"/>
        <end position="141"/>
    </location>
</feature>
<gene>
    <name evidence="2" type="ORF">RDWZM_007100</name>
</gene>
<feature type="compositionally biased region" description="Polar residues" evidence="1">
    <location>
        <begin position="32"/>
        <end position="49"/>
    </location>
</feature>
<proteinExistence type="predicted"/>
<dbReference type="InterPro" id="IPR052752">
    <property type="entry name" value="NACHT-WD_repeat"/>
</dbReference>
<feature type="compositionally biased region" description="Low complexity" evidence="1">
    <location>
        <begin position="88"/>
        <end position="98"/>
    </location>
</feature>
<feature type="region of interest" description="Disordered" evidence="1">
    <location>
        <begin position="1"/>
        <end position="49"/>
    </location>
</feature>
<dbReference type="OMA" id="VSVCQEC"/>
<dbReference type="Proteomes" id="UP001142055">
    <property type="component" value="Chromosome 2"/>
</dbReference>
<evidence type="ECO:0000313" key="3">
    <source>
        <dbReference type="Proteomes" id="UP001142055"/>
    </source>
</evidence>
<dbReference type="PANTHER" id="PTHR19871:SF14">
    <property type="entry name" value="DUF4062 DOMAIN-CONTAINING PROTEIN"/>
    <property type="match status" value="1"/>
</dbReference>
<reference evidence="2" key="1">
    <citation type="submission" date="2022-12" db="EMBL/GenBank/DDBJ databases">
        <title>Genome assemblies of Blomia tropicalis.</title>
        <authorList>
            <person name="Cui Y."/>
        </authorList>
    </citation>
    <scope>NUCLEOTIDE SEQUENCE</scope>
    <source>
        <tissue evidence="2">Adult mites</tissue>
    </source>
</reference>
<sequence>MGSTCSTVKKSGSKDGKSNERKESAESIPYGQASSENTGAHGSSGTKDTVRVTNNITSVSNTASTSHPSQVEANVTTTNTTTTNITTITTTTTISSSNDQTGPTPQSLSPIPPASSPSPYSGSGNNGPNAASSYQNISPTKGHLSLSQYSKTERAMSYTQLFHVRSGLNETIRSDDSLDVEDFYVLAVSTESDELVVWNVYEQRAVRTLRNIPRPRELQMVDHMHAVALCDRELMLIDLDRVELLTKLQGVMNQKMPFFGLHSDRSVVALSRSRMYVNFINLESGHVETTFKAGEDRFLNSLLTSANGKICVCGDETQKPFPLLVWDLSNRKLLYDLRIPKHEFITRLSAISNDGHFVVSVCQECGSNSPNHLVVYDLQSGTQFKKWKPEHNSVSVAISTRCAGVVINGMENNDLLVWDMCTGALKHTLSGHTAPPDLLQMTEKANLFLSYNSKRSDPQLRIWSYENGTCLWTFTPEQELSCCCLTSNGRALVYGFVGEKRLHLAIRSDSMKSDIENEKAAQTYIDEMCKKIIPYGDEEMNGRNVDLKLS</sequence>
<dbReference type="SUPFAM" id="SSF50998">
    <property type="entry name" value="Quinoprotein alcohol dehydrogenase-like"/>
    <property type="match status" value="1"/>
</dbReference>
<protein>
    <submittedName>
        <fullName evidence="2">Uncharacterized protein</fullName>
    </submittedName>
</protein>
<dbReference type="InterPro" id="IPR011047">
    <property type="entry name" value="Quinoprotein_ADH-like_sf"/>
</dbReference>
<dbReference type="PANTHER" id="PTHR19871">
    <property type="entry name" value="BETA TRANSDUCIN-RELATED PROTEIN"/>
    <property type="match status" value="1"/>
</dbReference>
<evidence type="ECO:0000313" key="2">
    <source>
        <dbReference type="EMBL" id="KAJ6221288.1"/>
    </source>
</evidence>
<feature type="compositionally biased region" description="Basic and acidic residues" evidence="1">
    <location>
        <begin position="12"/>
        <end position="25"/>
    </location>
</feature>
<evidence type="ECO:0000256" key="1">
    <source>
        <dbReference type="SAM" id="MobiDB-lite"/>
    </source>
</evidence>
<keyword evidence="3" id="KW-1185">Reference proteome</keyword>
<organism evidence="2 3">
    <name type="scientific">Blomia tropicalis</name>
    <name type="common">Mite</name>
    <dbReference type="NCBI Taxonomy" id="40697"/>
    <lineage>
        <taxon>Eukaryota</taxon>
        <taxon>Metazoa</taxon>
        <taxon>Ecdysozoa</taxon>
        <taxon>Arthropoda</taxon>
        <taxon>Chelicerata</taxon>
        <taxon>Arachnida</taxon>
        <taxon>Acari</taxon>
        <taxon>Acariformes</taxon>
        <taxon>Sarcoptiformes</taxon>
        <taxon>Astigmata</taxon>
        <taxon>Glycyphagoidea</taxon>
        <taxon>Echimyopodidae</taxon>
        <taxon>Blomia</taxon>
    </lineage>
</organism>
<comment type="caution">
    <text evidence="2">The sequence shown here is derived from an EMBL/GenBank/DDBJ whole genome shotgun (WGS) entry which is preliminary data.</text>
</comment>
<name>A0A9Q0RMD7_BLOTA</name>
<dbReference type="Gene3D" id="2.130.10.10">
    <property type="entry name" value="YVTN repeat-like/Quinoprotein amine dehydrogenase"/>
    <property type="match status" value="1"/>
</dbReference>
<dbReference type="AlphaFoldDB" id="A0A9Q0RMD7"/>
<accession>A0A9Q0RMD7</accession>